<dbReference type="GO" id="GO:0006269">
    <property type="term" value="P:DNA replication, synthesis of primer"/>
    <property type="evidence" value="ECO:0007669"/>
    <property type="project" value="UniProtKB-UniRule"/>
</dbReference>
<dbReference type="GO" id="GO:0003677">
    <property type="term" value="F:DNA binding"/>
    <property type="evidence" value="ECO:0007669"/>
    <property type="project" value="UniProtKB-UniRule"/>
</dbReference>
<gene>
    <name evidence="14" type="primary">dnaB</name>
    <name evidence="14" type="ORF">COT87_02305</name>
</gene>
<dbReference type="Pfam" id="PF03796">
    <property type="entry name" value="DnaB_C"/>
    <property type="match status" value="1"/>
</dbReference>
<keyword evidence="9" id="KW-0413">Isomerase</keyword>
<proteinExistence type="inferred from homology"/>
<dbReference type="SUPFAM" id="SSF48024">
    <property type="entry name" value="N-terminal domain of DnaB helicase"/>
    <property type="match status" value="1"/>
</dbReference>
<protein>
    <recommendedName>
        <fullName evidence="11 12">Replicative DNA helicase</fullName>
        <ecNumber evidence="11 12">5.6.2.3</ecNumber>
    </recommendedName>
</protein>
<comment type="function">
    <text evidence="12">The main replicative DNA helicase, it participates in initiation and elongation during chromosome replication. Travels ahead of the DNA replisome, separating dsDNA into templates for DNA synthesis. A processive ATP-dependent 5'-3' DNA helicase it has DNA-dependent ATPase activity.</text>
</comment>
<dbReference type="GO" id="GO:0043139">
    <property type="term" value="F:5'-3' DNA helicase activity"/>
    <property type="evidence" value="ECO:0007669"/>
    <property type="project" value="UniProtKB-EC"/>
</dbReference>
<dbReference type="CDD" id="cd00984">
    <property type="entry name" value="DnaB_C"/>
    <property type="match status" value="1"/>
</dbReference>
<organism evidence="14 15">
    <name type="scientific">Candidatus Collierbacteria bacterium CG10_big_fil_rev_8_21_14_0_10_44_9</name>
    <dbReference type="NCBI Taxonomy" id="1974535"/>
    <lineage>
        <taxon>Bacteria</taxon>
        <taxon>Candidatus Collieribacteriota</taxon>
    </lineage>
</organism>
<evidence type="ECO:0000256" key="11">
    <source>
        <dbReference type="NCBIfam" id="TIGR00665"/>
    </source>
</evidence>
<feature type="domain" description="SF4 helicase" evidence="13">
    <location>
        <begin position="176"/>
        <end position="436"/>
    </location>
</feature>
<sequence length="436" mass="48284">MAVQKVPPHSDEAEKSVLGSILIDKDAIVQVSEFLTADHFYQTKHGDIYEAMIKLFEAREPIDLVTLPQKLKSMKLLVAVGGVSYISTLVEGVPSSANIRHYGEIIQGYYTRRKLISDSSSMIEMSFDEGIDIAGILDSAEQKVFSLSQSNLKQGFLPIRSVLAESFDRLDELSKKSGSLRGVATGFSDLDNCLAGMQDSNLIILAARPGMGKSAFAFNIAQNASVVSKVPVGLFSLEMSKEEVTDRMLVSQANIDAWRLKTGKLTPQDFEKLSEAMGILAEAPLYIDDTPGISVLEMRTKARRLKSEHNLGLLFVDYLQLVRGRNLENRVQEVAEISQGLKNLARELKIPVVALSQLSRNIEHRGAGSQPQLSDLRESGSIEQDADVVMFLYREDSEDLSSVKLSIAKHRNGALRTIDLRFKGDRVRFYGVDKTR</sequence>
<dbReference type="GO" id="GO:0005524">
    <property type="term" value="F:ATP binding"/>
    <property type="evidence" value="ECO:0007669"/>
    <property type="project" value="UniProtKB-UniRule"/>
</dbReference>
<dbReference type="InterPro" id="IPR027417">
    <property type="entry name" value="P-loop_NTPase"/>
</dbReference>
<dbReference type="GO" id="GO:0016887">
    <property type="term" value="F:ATP hydrolysis activity"/>
    <property type="evidence" value="ECO:0007669"/>
    <property type="project" value="RHEA"/>
</dbReference>
<keyword evidence="2 12" id="KW-0639">Primosome</keyword>
<dbReference type="InterPro" id="IPR007694">
    <property type="entry name" value="DNA_helicase_DnaB-like_C"/>
</dbReference>
<dbReference type="InterPro" id="IPR016136">
    <property type="entry name" value="DNA_helicase_N/primase_C"/>
</dbReference>
<evidence type="ECO:0000256" key="9">
    <source>
        <dbReference type="ARBA" id="ARBA00023235"/>
    </source>
</evidence>
<evidence type="ECO:0000259" key="13">
    <source>
        <dbReference type="PROSITE" id="PS51199"/>
    </source>
</evidence>
<keyword evidence="7 12" id="KW-0067">ATP-binding</keyword>
<evidence type="ECO:0000256" key="7">
    <source>
        <dbReference type="ARBA" id="ARBA00022840"/>
    </source>
</evidence>
<dbReference type="GO" id="GO:1990077">
    <property type="term" value="C:primosome complex"/>
    <property type="evidence" value="ECO:0007669"/>
    <property type="project" value="UniProtKB-UniRule"/>
</dbReference>
<dbReference type="Pfam" id="PF00772">
    <property type="entry name" value="DnaB"/>
    <property type="match status" value="1"/>
</dbReference>
<evidence type="ECO:0000256" key="12">
    <source>
        <dbReference type="RuleBase" id="RU362085"/>
    </source>
</evidence>
<dbReference type="PANTHER" id="PTHR30153:SF2">
    <property type="entry name" value="REPLICATIVE DNA HELICASE"/>
    <property type="match status" value="1"/>
</dbReference>
<dbReference type="PANTHER" id="PTHR30153">
    <property type="entry name" value="REPLICATIVE DNA HELICASE DNAB"/>
    <property type="match status" value="1"/>
</dbReference>
<name>A0A2H0VKN1_9BACT</name>
<accession>A0A2H0VKN1</accession>
<dbReference type="InterPro" id="IPR007693">
    <property type="entry name" value="DNA_helicase_DnaB-like_N"/>
</dbReference>
<evidence type="ECO:0000256" key="4">
    <source>
        <dbReference type="ARBA" id="ARBA00022741"/>
    </source>
</evidence>
<evidence type="ECO:0000256" key="3">
    <source>
        <dbReference type="ARBA" id="ARBA00022705"/>
    </source>
</evidence>
<dbReference type="InterPro" id="IPR007692">
    <property type="entry name" value="DNA_helicase_DnaB"/>
</dbReference>
<keyword evidence="8 12" id="KW-0238">DNA-binding</keyword>
<dbReference type="SUPFAM" id="SSF52540">
    <property type="entry name" value="P-loop containing nucleoside triphosphate hydrolases"/>
    <property type="match status" value="1"/>
</dbReference>
<reference evidence="15" key="1">
    <citation type="submission" date="2017-09" db="EMBL/GenBank/DDBJ databases">
        <title>Depth-based differentiation of microbial function through sediment-hosted aquifers and enrichment of novel symbionts in the deep terrestrial subsurface.</title>
        <authorList>
            <person name="Probst A.J."/>
            <person name="Ladd B."/>
            <person name="Jarett J.K."/>
            <person name="Geller-Mcgrath D.E."/>
            <person name="Sieber C.M.K."/>
            <person name="Emerson J.B."/>
            <person name="Anantharaman K."/>
            <person name="Thomas B.C."/>
            <person name="Malmstrom R."/>
            <person name="Stieglmeier M."/>
            <person name="Klingl A."/>
            <person name="Woyke T."/>
            <person name="Ryan C.M."/>
            <person name="Banfield J.F."/>
        </authorList>
    </citation>
    <scope>NUCLEOTIDE SEQUENCE [LARGE SCALE GENOMIC DNA]</scope>
</reference>
<dbReference type="FunFam" id="1.10.860.10:FF:000001">
    <property type="entry name" value="Replicative DNA helicase"/>
    <property type="match status" value="1"/>
</dbReference>
<evidence type="ECO:0000313" key="15">
    <source>
        <dbReference type="Proteomes" id="UP000230796"/>
    </source>
</evidence>
<evidence type="ECO:0000256" key="10">
    <source>
        <dbReference type="ARBA" id="ARBA00048954"/>
    </source>
</evidence>
<comment type="similarity">
    <text evidence="1 12">Belongs to the helicase family. DnaB subfamily.</text>
</comment>
<evidence type="ECO:0000256" key="8">
    <source>
        <dbReference type="ARBA" id="ARBA00023125"/>
    </source>
</evidence>
<evidence type="ECO:0000256" key="2">
    <source>
        <dbReference type="ARBA" id="ARBA00022515"/>
    </source>
</evidence>
<comment type="catalytic activity">
    <reaction evidence="10 12">
        <text>ATP + H2O = ADP + phosphate + H(+)</text>
        <dbReference type="Rhea" id="RHEA:13065"/>
        <dbReference type="ChEBI" id="CHEBI:15377"/>
        <dbReference type="ChEBI" id="CHEBI:15378"/>
        <dbReference type="ChEBI" id="CHEBI:30616"/>
        <dbReference type="ChEBI" id="CHEBI:43474"/>
        <dbReference type="ChEBI" id="CHEBI:456216"/>
        <dbReference type="EC" id="5.6.2.3"/>
    </reaction>
</comment>
<dbReference type="EC" id="5.6.2.3" evidence="11 12"/>
<keyword evidence="5 12" id="KW-0378">Hydrolase</keyword>
<dbReference type="Gene3D" id="3.40.50.300">
    <property type="entry name" value="P-loop containing nucleotide triphosphate hydrolases"/>
    <property type="match status" value="1"/>
</dbReference>
<dbReference type="EMBL" id="PFAF01000046">
    <property type="protein sequence ID" value="PIR98880.1"/>
    <property type="molecule type" value="Genomic_DNA"/>
</dbReference>
<keyword evidence="6 12" id="KW-0347">Helicase</keyword>
<dbReference type="Proteomes" id="UP000230796">
    <property type="component" value="Unassembled WGS sequence"/>
</dbReference>
<dbReference type="NCBIfam" id="TIGR00665">
    <property type="entry name" value="DnaB"/>
    <property type="match status" value="1"/>
</dbReference>
<dbReference type="GO" id="GO:0005829">
    <property type="term" value="C:cytosol"/>
    <property type="evidence" value="ECO:0007669"/>
    <property type="project" value="TreeGrafter"/>
</dbReference>
<dbReference type="Gene3D" id="1.10.860.10">
    <property type="entry name" value="DNAb Helicase, Chain A"/>
    <property type="match status" value="1"/>
</dbReference>
<keyword evidence="3 12" id="KW-0235">DNA replication</keyword>
<comment type="caution">
    <text evidence="14">The sequence shown here is derived from an EMBL/GenBank/DDBJ whole genome shotgun (WGS) entry which is preliminary data.</text>
</comment>
<dbReference type="AlphaFoldDB" id="A0A2H0VKN1"/>
<evidence type="ECO:0000313" key="14">
    <source>
        <dbReference type="EMBL" id="PIR98880.1"/>
    </source>
</evidence>
<evidence type="ECO:0000256" key="6">
    <source>
        <dbReference type="ARBA" id="ARBA00022806"/>
    </source>
</evidence>
<evidence type="ECO:0000256" key="5">
    <source>
        <dbReference type="ARBA" id="ARBA00022801"/>
    </source>
</evidence>
<dbReference type="InterPro" id="IPR036185">
    <property type="entry name" value="DNA_heli_DnaB-like_N_sf"/>
</dbReference>
<dbReference type="PROSITE" id="PS51199">
    <property type="entry name" value="SF4_HELICASE"/>
    <property type="match status" value="1"/>
</dbReference>
<evidence type="ECO:0000256" key="1">
    <source>
        <dbReference type="ARBA" id="ARBA00008428"/>
    </source>
</evidence>
<keyword evidence="4 12" id="KW-0547">Nucleotide-binding</keyword>